<dbReference type="GO" id="GO:0008955">
    <property type="term" value="F:peptidoglycan glycosyltransferase activity"/>
    <property type="evidence" value="ECO:0007669"/>
    <property type="project" value="UniProtKB-EC"/>
</dbReference>
<comment type="catalytic activity">
    <reaction evidence="12">
        <text>Preferential cleavage: (Ac)2-L-Lys-D-Ala-|-D-Ala. Also transpeptidation of peptidyl-alanyl moieties that are N-acyl substituents of D-alanine.</text>
        <dbReference type="EC" id="3.4.16.4"/>
    </reaction>
</comment>
<comment type="similarity">
    <text evidence="1">In the C-terminal section; belongs to the transpeptidase family.</text>
</comment>
<reference evidence="17 18" key="1">
    <citation type="submission" date="2024-01" db="EMBL/GenBank/DDBJ databases">
        <title>Complete genome sequence of Citroniella saccharovorans strain M6.X9, isolated from human fecal sample.</title>
        <authorList>
            <person name="Cheng G."/>
            <person name="Westerholm M."/>
            <person name="Schnurer A."/>
        </authorList>
    </citation>
    <scope>NUCLEOTIDE SEQUENCE [LARGE SCALE GENOMIC DNA]</scope>
    <source>
        <strain evidence="17 18">DSM 29873</strain>
    </source>
</reference>
<dbReference type="Pfam" id="PF00912">
    <property type="entry name" value="Transgly"/>
    <property type="match status" value="1"/>
</dbReference>
<dbReference type="Gene3D" id="3.40.710.10">
    <property type="entry name" value="DD-peptidase/beta-lactamase superfamily"/>
    <property type="match status" value="1"/>
</dbReference>
<protein>
    <submittedName>
        <fullName evidence="17">Transglycosylase domain-containing protein</fullName>
    </submittedName>
</protein>
<evidence type="ECO:0000313" key="18">
    <source>
        <dbReference type="Proteomes" id="UP001357733"/>
    </source>
</evidence>
<dbReference type="GO" id="GO:0009002">
    <property type="term" value="F:serine-type D-Ala-D-Ala carboxypeptidase activity"/>
    <property type="evidence" value="ECO:0007669"/>
    <property type="project" value="UniProtKB-EC"/>
</dbReference>
<evidence type="ECO:0000259" key="15">
    <source>
        <dbReference type="Pfam" id="PF00905"/>
    </source>
</evidence>
<dbReference type="Pfam" id="PF00905">
    <property type="entry name" value="Transpeptidase"/>
    <property type="match status" value="1"/>
</dbReference>
<evidence type="ECO:0000256" key="6">
    <source>
        <dbReference type="ARBA" id="ARBA00022679"/>
    </source>
</evidence>
<dbReference type="RefSeq" id="WP_324620016.1">
    <property type="nucleotide sequence ID" value="NZ_JAYKOT010000003.1"/>
</dbReference>
<evidence type="ECO:0000256" key="9">
    <source>
        <dbReference type="ARBA" id="ARBA00022984"/>
    </source>
</evidence>
<evidence type="ECO:0000256" key="12">
    <source>
        <dbReference type="ARBA" id="ARBA00034000"/>
    </source>
</evidence>
<dbReference type="EMBL" id="JAYKOT010000003">
    <property type="protein sequence ID" value="MEB3429861.1"/>
    <property type="molecule type" value="Genomic_DNA"/>
</dbReference>
<feature type="domain" description="Penicillin-binding protein transpeptidase" evidence="15">
    <location>
        <begin position="509"/>
        <end position="774"/>
    </location>
</feature>
<dbReference type="Gene3D" id="1.10.3810.10">
    <property type="entry name" value="Biosynthetic peptidoglycan transglycosylase-like"/>
    <property type="match status" value="1"/>
</dbReference>
<comment type="similarity">
    <text evidence="2">In the N-terminal section; belongs to the glycosyltransferase 51 family.</text>
</comment>
<evidence type="ECO:0000256" key="10">
    <source>
        <dbReference type="ARBA" id="ARBA00023268"/>
    </source>
</evidence>
<dbReference type="AlphaFoldDB" id="A0AAW9MRX8"/>
<keyword evidence="6" id="KW-0808">Transferase</keyword>
<dbReference type="InterPro" id="IPR023346">
    <property type="entry name" value="Lysozyme-like_dom_sf"/>
</dbReference>
<keyword evidence="18" id="KW-1185">Reference proteome</keyword>
<feature type="domain" description="Glycosyl transferase family 51" evidence="16">
    <location>
        <begin position="64"/>
        <end position="223"/>
    </location>
</feature>
<keyword evidence="3" id="KW-0121">Carboxypeptidase</keyword>
<dbReference type="PANTHER" id="PTHR32282">
    <property type="entry name" value="BINDING PROTEIN TRANSPEPTIDASE, PUTATIVE-RELATED"/>
    <property type="match status" value="1"/>
</dbReference>
<accession>A0AAW9MRX8</accession>
<evidence type="ECO:0000256" key="5">
    <source>
        <dbReference type="ARBA" id="ARBA00022676"/>
    </source>
</evidence>
<keyword evidence="11" id="KW-0961">Cell wall biogenesis/degradation</keyword>
<evidence type="ECO:0000256" key="3">
    <source>
        <dbReference type="ARBA" id="ARBA00022645"/>
    </source>
</evidence>
<gene>
    <name evidence="17" type="ORF">VLK81_07555</name>
</gene>
<dbReference type="PANTHER" id="PTHR32282:SF33">
    <property type="entry name" value="PEPTIDOGLYCAN GLYCOSYLTRANSFERASE"/>
    <property type="match status" value="1"/>
</dbReference>
<evidence type="ECO:0000256" key="2">
    <source>
        <dbReference type="ARBA" id="ARBA00007739"/>
    </source>
</evidence>
<dbReference type="InterPro" id="IPR012338">
    <property type="entry name" value="Beta-lactam/transpept-like"/>
</dbReference>
<comment type="catalytic activity">
    <reaction evidence="13">
        <text>[GlcNAc-(1-&gt;4)-Mur2Ac(oyl-L-Ala-gamma-D-Glu-L-Lys-D-Ala-D-Ala)](n)-di-trans,octa-cis-undecaprenyl diphosphate + beta-D-GlcNAc-(1-&gt;4)-Mur2Ac(oyl-L-Ala-gamma-D-Glu-L-Lys-D-Ala-D-Ala)-di-trans,octa-cis-undecaprenyl diphosphate = [GlcNAc-(1-&gt;4)-Mur2Ac(oyl-L-Ala-gamma-D-Glu-L-Lys-D-Ala-D-Ala)](n+1)-di-trans,octa-cis-undecaprenyl diphosphate + di-trans,octa-cis-undecaprenyl diphosphate + H(+)</text>
        <dbReference type="Rhea" id="RHEA:23708"/>
        <dbReference type="Rhea" id="RHEA-COMP:9602"/>
        <dbReference type="Rhea" id="RHEA-COMP:9603"/>
        <dbReference type="ChEBI" id="CHEBI:15378"/>
        <dbReference type="ChEBI" id="CHEBI:58405"/>
        <dbReference type="ChEBI" id="CHEBI:60033"/>
        <dbReference type="ChEBI" id="CHEBI:78435"/>
        <dbReference type="EC" id="2.4.99.28"/>
    </reaction>
</comment>
<sequence>MKNPLKIFFKCLLTLILIVFMCAAIFVGAVGGSTIDVIKESPDIDLSKVSSALTENSEIFDNKGNLIEKVESSEYREVLSINDMPKNLKMAFIAVEDERFYKHPGVDIIGIGKSALDNITAGGFVRGGSTITQQLAKDLYLNSEKSLDRKIKEAYIALKMNKALEKDEILELYLNKVFLGQNAYGVAAAADTYFSKKVSDLTLAECAALATIPKAPTDYSLYFTLYPEDVGKDDKVLAETEISGSKYVIVYNPAFEDRKNYVLSKMAELGYINENEKNDALKEDISASINPPERKLKDVSSYYTAYVKRDVVKSLMNSYSLSEDEAYEKLYHGGLKIYSNLDVDLQKKLESVYSNFNQAILGEGGEGSLNYLTVRTNDNGDIVDNADGVIFYKKPNILTEDNSIYLSNGEFEVLDNGLKITSPKAYYQEGSLMFRPFYTINENGDLYSHDWTVIPLESKFIQKSDDGSITINKEFLDSNKDFYSVDEVLTFNKSFYKVDTNGLVQPQSSTVVMDQTNGNVLAMLGGRGKSLGTSLNRAVDSARQPGSSIKPIAVYAPALEKGDTLATVIDDLPHYNDKGELWPQNWYGTYKGLISLRESIEISANVNAVKKLEDIGIDYSKTFLSKFGLIDKGHPANDTFISRAENNSINDENTAAMALGGMTYGFTNLKMTTAYSVLANGGKYNSPKSFSKVLDSRGNIVLENSQENKEVLKPGNAFLITDALHSTTNHGVAANAQVEGFDVAGKTGTSGTVTSNQDSWFMGYSPYYTVGVWIGADNQNLKLSEVSVYSTKLWGAINKALLEGHTSKKFQKPSDIVEVEVCVKSGDLPSDACRIKGEIKKEYFVKGTEPKTESKAYVWKKVDLKDGLLAPDDAPDEFVETRAFLTRDPIYDPSKNNGIVPEDWDQMVPSQKTTTDYEELAKKKEEEEKKKKRRRGKEEKRRGR</sequence>
<comment type="caution">
    <text evidence="17">The sequence shown here is derived from an EMBL/GenBank/DDBJ whole genome shotgun (WGS) entry which is preliminary data.</text>
</comment>
<dbReference type="InterPro" id="IPR001264">
    <property type="entry name" value="Glyco_trans_51"/>
</dbReference>
<keyword evidence="5" id="KW-0328">Glycosyltransferase</keyword>
<feature type="compositionally biased region" description="Basic and acidic residues" evidence="14">
    <location>
        <begin position="919"/>
        <end position="929"/>
    </location>
</feature>
<keyword evidence="4" id="KW-0645">Protease</keyword>
<evidence type="ECO:0000313" key="17">
    <source>
        <dbReference type="EMBL" id="MEB3429861.1"/>
    </source>
</evidence>
<evidence type="ECO:0000256" key="11">
    <source>
        <dbReference type="ARBA" id="ARBA00023316"/>
    </source>
</evidence>
<keyword evidence="10" id="KW-0511">Multifunctional enzyme</keyword>
<evidence type="ECO:0000256" key="8">
    <source>
        <dbReference type="ARBA" id="ARBA00022960"/>
    </source>
</evidence>
<evidence type="ECO:0000256" key="14">
    <source>
        <dbReference type="SAM" id="MobiDB-lite"/>
    </source>
</evidence>
<dbReference type="SUPFAM" id="SSF53955">
    <property type="entry name" value="Lysozyme-like"/>
    <property type="match status" value="1"/>
</dbReference>
<evidence type="ECO:0000256" key="13">
    <source>
        <dbReference type="ARBA" id="ARBA00049902"/>
    </source>
</evidence>
<keyword evidence="8" id="KW-0133">Cell shape</keyword>
<keyword evidence="7" id="KW-0378">Hydrolase</keyword>
<keyword evidence="9" id="KW-0573">Peptidoglycan synthesis</keyword>
<dbReference type="SUPFAM" id="SSF56601">
    <property type="entry name" value="beta-lactamase/transpeptidase-like"/>
    <property type="match status" value="1"/>
</dbReference>
<dbReference type="InterPro" id="IPR001460">
    <property type="entry name" value="PCN-bd_Tpept"/>
</dbReference>
<dbReference type="InterPro" id="IPR036950">
    <property type="entry name" value="PBP_transglycosylase"/>
</dbReference>
<feature type="region of interest" description="Disordered" evidence="14">
    <location>
        <begin position="891"/>
        <end position="944"/>
    </location>
</feature>
<evidence type="ECO:0000259" key="16">
    <source>
        <dbReference type="Pfam" id="PF00912"/>
    </source>
</evidence>
<evidence type="ECO:0000256" key="7">
    <source>
        <dbReference type="ARBA" id="ARBA00022801"/>
    </source>
</evidence>
<dbReference type="Proteomes" id="UP001357733">
    <property type="component" value="Unassembled WGS sequence"/>
</dbReference>
<organism evidence="17 18">
    <name type="scientific">Citroniella saccharovorans</name>
    <dbReference type="NCBI Taxonomy" id="2053367"/>
    <lineage>
        <taxon>Bacteria</taxon>
        <taxon>Bacillati</taxon>
        <taxon>Bacillota</taxon>
        <taxon>Tissierellia</taxon>
        <taxon>Tissierellales</taxon>
        <taxon>Peptoniphilaceae</taxon>
        <taxon>Citroniella</taxon>
    </lineage>
</organism>
<dbReference type="GO" id="GO:0008658">
    <property type="term" value="F:penicillin binding"/>
    <property type="evidence" value="ECO:0007669"/>
    <property type="project" value="InterPro"/>
</dbReference>
<dbReference type="GO" id="GO:0071555">
    <property type="term" value="P:cell wall organization"/>
    <property type="evidence" value="ECO:0007669"/>
    <property type="project" value="UniProtKB-KW"/>
</dbReference>
<dbReference type="GO" id="GO:0009252">
    <property type="term" value="P:peptidoglycan biosynthetic process"/>
    <property type="evidence" value="ECO:0007669"/>
    <property type="project" value="UniProtKB-KW"/>
</dbReference>
<dbReference type="InterPro" id="IPR050396">
    <property type="entry name" value="Glycosyltr_51/Transpeptidase"/>
</dbReference>
<dbReference type="GO" id="GO:0006508">
    <property type="term" value="P:proteolysis"/>
    <property type="evidence" value="ECO:0007669"/>
    <property type="project" value="UniProtKB-KW"/>
</dbReference>
<dbReference type="GO" id="GO:0008360">
    <property type="term" value="P:regulation of cell shape"/>
    <property type="evidence" value="ECO:0007669"/>
    <property type="project" value="UniProtKB-KW"/>
</dbReference>
<proteinExistence type="inferred from homology"/>
<evidence type="ECO:0000256" key="1">
    <source>
        <dbReference type="ARBA" id="ARBA00007090"/>
    </source>
</evidence>
<evidence type="ECO:0000256" key="4">
    <source>
        <dbReference type="ARBA" id="ARBA00022670"/>
    </source>
</evidence>
<name>A0AAW9MRX8_9FIRM</name>
<dbReference type="FunFam" id="1.10.3810.10:FF:000001">
    <property type="entry name" value="Penicillin-binding protein 1A"/>
    <property type="match status" value="1"/>
</dbReference>